<dbReference type="GO" id="GO:0003676">
    <property type="term" value="F:nucleic acid binding"/>
    <property type="evidence" value="ECO:0007669"/>
    <property type="project" value="InterPro"/>
</dbReference>
<dbReference type="GeneID" id="123103852"/>
<dbReference type="Gramene" id="TraesCS5A03G0572100.1">
    <property type="protein sequence ID" value="TraesCS5A03G0572100.1.CDS"/>
    <property type="gene ID" value="TraesCS5A03G0572100"/>
</dbReference>
<dbReference type="Gramene" id="TraesLDM5A03G02676370.1">
    <property type="protein sequence ID" value="TraesLDM5A03G02676370.1"/>
    <property type="gene ID" value="TraesLDM5A03G02676370"/>
</dbReference>
<dbReference type="PaxDb" id="4565-Traes_5AL_BD51CA751.1"/>
<dbReference type="Pfam" id="PF12874">
    <property type="entry name" value="zf-met"/>
    <property type="match status" value="5"/>
</dbReference>
<evidence type="ECO:0000313" key="4">
    <source>
        <dbReference type="Proteomes" id="UP000019116"/>
    </source>
</evidence>
<dbReference type="Gramene" id="TraesLAC5A03G02627210.1">
    <property type="protein sequence ID" value="TraesLAC5A03G02627210.1"/>
    <property type="gene ID" value="TraesLAC5A03G02627210"/>
</dbReference>
<reference evidence="3" key="1">
    <citation type="submission" date="2018-08" db="EMBL/GenBank/DDBJ databases">
        <authorList>
            <person name="Rossello M."/>
        </authorList>
    </citation>
    <scope>NUCLEOTIDE SEQUENCE [LARGE SCALE GENOMIC DNA]</scope>
    <source>
        <strain evidence="3">cv. Chinese Spring</strain>
    </source>
</reference>
<dbReference type="InterPro" id="IPR013087">
    <property type="entry name" value="Znf_C2H2_type"/>
</dbReference>
<feature type="region of interest" description="Disordered" evidence="1">
    <location>
        <begin position="611"/>
        <end position="640"/>
    </location>
</feature>
<feature type="region of interest" description="Disordered" evidence="1">
    <location>
        <begin position="747"/>
        <end position="771"/>
    </location>
</feature>
<feature type="region of interest" description="Disordered" evidence="1">
    <location>
        <begin position="1"/>
        <end position="29"/>
    </location>
</feature>
<dbReference type="KEGG" id="taes:123103852"/>
<reference evidence="3" key="2">
    <citation type="submission" date="2018-10" db="UniProtKB">
        <authorList>
            <consortium name="EnsemblPlants"/>
        </authorList>
    </citation>
    <scope>IDENTIFICATION</scope>
</reference>
<evidence type="ECO:0000259" key="2">
    <source>
        <dbReference type="PROSITE" id="PS00028"/>
    </source>
</evidence>
<gene>
    <name evidence="3" type="primary">LOC123103852</name>
</gene>
<dbReference type="Proteomes" id="UP000019116">
    <property type="component" value="Chromosome 5A"/>
</dbReference>
<dbReference type="Gramene" id="TraesCS5A02G223200.1">
    <property type="protein sequence ID" value="TraesCS5A02G223200.1"/>
    <property type="gene ID" value="TraesCS5A02G223200"/>
</dbReference>
<dbReference type="GO" id="GO:0008270">
    <property type="term" value="F:zinc ion binding"/>
    <property type="evidence" value="ECO:0007669"/>
    <property type="project" value="InterPro"/>
</dbReference>
<protein>
    <recommendedName>
        <fullName evidence="2">C2H2-type domain-containing protein</fullName>
    </recommendedName>
</protein>
<proteinExistence type="predicted"/>
<dbReference type="PROSITE" id="PS00028">
    <property type="entry name" value="ZINC_FINGER_C2H2_1"/>
    <property type="match status" value="1"/>
</dbReference>
<organism evidence="3">
    <name type="scientific">Triticum aestivum</name>
    <name type="common">Wheat</name>
    <dbReference type="NCBI Taxonomy" id="4565"/>
    <lineage>
        <taxon>Eukaryota</taxon>
        <taxon>Viridiplantae</taxon>
        <taxon>Streptophyta</taxon>
        <taxon>Embryophyta</taxon>
        <taxon>Tracheophyta</taxon>
        <taxon>Spermatophyta</taxon>
        <taxon>Magnoliopsida</taxon>
        <taxon>Liliopsida</taxon>
        <taxon>Poales</taxon>
        <taxon>Poaceae</taxon>
        <taxon>BOP clade</taxon>
        <taxon>Pooideae</taxon>
        <taxon>Triticodae</taxon>
        <taxon>Triticeae</taxon>
        <taxon>Triticinae</taxon>
        <taxon>Triticum</taxon>
    </lineage>
</organism>
<dbReference type="Gramene" id="TraesCLE_scaffold_004723_01G000100.1">
    <property type="protein sequence ID" value="TraesCLE_scaffold_004723_01G000100.1"/>
    <property type="gene ID" value="TraesCLE_scaffold_004723_01G000100"/>
</dbReference>
<dbReference type="RefSeq" id="XP_044381472.1">
    <property type="nucleotide sequence ID" value="XM_044525537.1"/>
</dbReference>
<dbReference type="Gramene" id="TraesWEE_scaffold_135969_01G000100.1">
    <property type="protein sequence ID" value="TraesWEE_scaffold_135969_01G000100.1"/>
    <property type="gene ID" value="TraesWEE_scaffold_135969_01G000100"/>
</dbReference>
<evidence type="ECO:0000313" key="3">
    <source>
        <dbReference type="EnsemblPlants" id="TraesCS5A02G223200.1"/>
    </source>
</evidence>
<dbReference type="Gramene" id="TraesSTA5A03G02664440.1">
    <property type="protein sequence ID" value="TraesSTA5A03G02664440.1"/>
    <property type="gene ID" value="TraesSTA5A03G02664440"/>
</dbReference>
<feature type="region of interest" description="Disordered" evidence="1">
    <location>
        <begin position="546"/>
        <end position="574"/>
    </location>
</feature>
<dbReference type="Gene3D" id="3.30.160.60">
    <property type="entry name" value="Classic Zinc Finger"/>
    <property type="match status" value="5"/>
</dbReference>
<dbReference type="InterPro" id="IPR003604">
    <property type="entry name" value="Matrin/U1-like-C_Znf_C2H2"/>
</dbReference>
<sequence length="814" mass="85975">MEFSRRGRATDDAGDAHRFPDPPSHGEEEPMTVMRAALLSQLHMDRLRQEIIVAELAKMERAAVAPLDGVAAADAGRPRPCPLSAEQLMALRAATPMPLLGLAATDAGRYGLLPFGAEQPMALRASAGGQQTTSMPLHSVAAADAGRSTPWPFSDEQPMTLRLRAMPGGHQTPLMPWCGVATTDDGRSKPWPLSTEQHMALRAAADSNQATPMPMYCAAAAGDGRSKPCPFSAEQPMALLAAAGGHQTTPMSLHGVAVADAGPSKSWPFTAEQQPMALLAAAVGHLQTTPMSLHGMAAADAGPSKPSPFSVQRLMSLRAPAGGHQATLMPLHGADAADAGWSKPLPFSAEQPMALLDAAGGHQTTPMSLHGVAAADAGSSKPWSSTSEQLLAQRAAAGGHQATPMPLHRVDAADAGWSTPLPFSAKQPMAPRSAAGDHQATPMPLHGAAAVADAGRCKPCLLSAEKLMSLQNAEFDEHKLPDSNKAVPPSKTSLAEKSELTGITIPVKKLKPPKKWNCTVCQVQATCEKNLQMHYAGQKHLANVATLGPGTKPSDQKAKAGAAEPSLGTEQRKTSSINWSCSTCQARGTSKSTFDAHLQGKRHQQNIAEASVKGDGDGAPKNAAVAGEAKSDGITVPKPSEKPSRVWSCGICQTTCTCETDLKNHLKGARHREKVQSLLEESKNVTRNPETNLKKNNAPQMVKNQGPHPAWNCTMCQAKCFSKSQFENHCSGSRHQQNIEAILGKRETAKVSSSRTANEPASDGSSGKNASSKKAEKKAMLYFCEVCNLLCGSSEMLVSHRYGKRHREKLSAGK</sequence>
<dbReference type="Gramene" id="TraesROB_scaffold_001946_01G000100.1">
    <property type="protein sequence ID" value="TraesROB_scaffold_001946_01G000100.1"/>
    <property type="gene ID" value="TraesROB_scaffold_001946_01G000100"/>
</dbReference>
<dbReference type="OrthoDB" id="434647at2759"/>
<dbReference type="SUPFAM" id="SSF57667">
    <property type="entry name" value="beta-beta-alpha zinc fingers"/>
    <property type="match status" value="5"/>
</dbReference>
<evidence type="ECO:0000256" key="1">
    <source>
        <dbReference type="SAM" id="MobiDB-lite"/>
    </source>
</evidence>
<dbReference type="InterPro" id="IPR036236">
    <property type="entry name" value="Znf_C2H2_sf"/>
</dbReference>
<feature type="compositionally biased region" description="Polar residues" evidence="1">
    <location>
        <begin position="750"/>
        <end position="759"/>
    </location>
</feature>
<feature type="compositionally biased region" description="Low complexity" evidence="1">
    <location>
        <begin position="761"/>
        <end position="771"/>
    </location>
</feature>
<dbReference type="SMART" id="SM00451">
    <property type="entry name" value="ZnF_U1"/>
    <property type="match status" value="5"/>
</dbReference>
<dbReference type="PANTHER" id="PTHR47487">
    <property type="entry name" value="OS06G0651300 PROTEIN-RELATED"/>
    <property type="match status" value="1"/>
</dbReference>
<dbReference type="EnsemblPlants" id="TraesCS5A02G223200.1">
    <property type="protein sequence ID" value="TraesCS5A02G223200.1"/>
    <property type="gene ID" value="TraesCS5A02G223200"/>
</dbReference>
<name>A0A3B6KJM0_WHEAT</name>
<dbReference type="SMART" id="SM00355">
    <property type="entry name" value="ZnF_C2H2"/>
    <property type="match status" value="5"/>
</dbReference>
<dbReference type="PANTHER" id="PTHR47487:SF17">
    <property type="entry name" value="C2H2-TYPE DOMAIN-CONTAINING PROTEIN"/>
    <property type="match status" value="1"/>
</dbReference>
<accession>A0A3B6KJM0</accession>
<feature type="domain" description="C2H2-type" evidence="2">
    <location>
        <begin position="649"/>
        <end position="671"/>
    </location>
</feature>
<dbReference type="STRING" id="4565.A0A3B6KJM0"/>
<dbReference type="AlphaFoldDB" id="A0A3B6KJM0"/>
<keyword evidence="4" id="KW-1185">Reference proteome</keyword>
<dbReference type="Gramene" id="TraesRN5A0100585000.1">
    <property type="protein sequence ID" value="TraesRN5A0100585000.1"/>
    <property type="gene ID" value="TraesRN5A0100585000"/>
</dbReference>
<feature type="compositionally biased region" description="Basic and acidic residues" evidence="1">
    <location>
        <begin position="1"/>
        <end position="28"/>
    </location>
</feature>